<dbReference type="AlphaFoldDB" id="A0A183EU24"/>
<sequence length="102" mass="11763">LNRVEQRFVKAISKRISDRCKEMVDYQSVQHRKLKMGNLAVGVGTDENIPRHTRQVYKTLFFAACMEQKLKMGNLAVGVGTDENIPRHTRQVYKTLFFAACM</sequence>
<name>A0A183EU24_9BILA</name>
<organism evidence="1">
    <name type="scientific">Gongylonema pulchrum</name>
    <dbReference type="NCBI Taxonomy" id="637853"/>
    <lineage>
        <taxon>Eukaryota</taxon>
        <taxon>Metazoa</taxon>
        <taxon>Ecdysozoa</taxon>
        <taxon>Nematoda</taxon>
        <taxon>Chromadorea</taxon>
        <taxon>Rhabditida</taxon>
        <taxon>Spirurina</taxon>
        <taxon>Spiruromorpha</taxon>
        <taxon>Spiruroidea</taxon>
        <taxon>Gongylonematidae</taxon>
        <taxon>Gongylonema</taxon>
    </lineage>
</organism>
<evidence type="ECO:0000313" key="1">
    <source>
        <dbReference type="WBParaSite" id="GPUH_0002449501-mRNA-1"/>
    </source>
</evidence>
<protein>
    <submittedName>
        <fullName evidence="1">S5 DRBM domain-containing protein</fullName>
    </submittedName>
</protein>
<accession>A0A183EU24</accession>
<proteinExistence type="predicted"/>
<dbReference type="WBParaSite" id="GPUH_0002449501-mRNA-1">
    <property type="protein sequence ID" value="GPUH_0002449501-mRNA-1"/>
    <property type="gene ID" value="GPUH_0002449501"/>
</dbReference>
<reference evidence="1" key="1">
    <citation type="submission" date="2016-06" db="UniProtKB">
        <authorList>
            <consortium name="WormBaseParasite"/>
        </authorList>
    </citation>
    <scope>IDENTIFICATION</scope>
</reference>